<comment type="caution">
    <text evidence="3">The sequence shown here is derived from an EMBL/GenBank/DDBJ whole genome shotgun (WGS) entry which is preliminary data.</text>
</comment>
<name>A0A9J6H640_HAELO</name>
<sequence>MKSEAALLYIKNCGRPKLRTGATTGRSVPLGRRLALRDRATPISRRRSPRRGLRRKQASVRPSFVLPFFFAGRTSVVGAADAAHGVWLLSRFRPRNRRSSVTTAAACGEECPGSECDCVESRPSRAARAASIPAVECAALGVSGFCSIRIASKKKLPGTCHRITDVYCQEIVMTGRWKPHEQDIDWAAAAKANVPGPPRKPSAHMDPRPFSEHGGGGAVVVRDELLPHGNDHDDELATTAAGGDYSDDLARGVGSSGSGDGSGGLEDGLTVTMVAVIVAVTAPLAIALLLLVVLVAYRRRYPVRMVFGRKFPTFENPAYVRKDAQDPRELARLSAADRDRF</sequence>
<dbReference type="AlphaFoldDB" id="A0A9J6H640"/>
<keyword evidence="2" id="KW-1133">Transmembrane helix</keyword>
<feature type="region of interest" description="Disordered" evidence="1">
    <location>
        <begin position="194"/>
        <end position="213"/>
    </location>
</feature>
<evidence type="ECO:0000256" key="1">
    <source>
        <dbReference type="SAM" id="MobiDB-lite"/>
    </source>
</evidence>
<keyword evidence="2" id="KW-0812">Transmembrane</keyword>
<reference evidence="3 4" key="1">
    <citation type="journal article" date="2020" name="Cell">
        <title>Large-Scale Comparative Analyses of Tick Genomes Elucidate Their Genetic Diversity and Vector Capacities.</title>
        <authorList>
            <consortium name="Tick Genome and Microbiome Consortium (TIGMIC)"/>
            <person name="Jia N."/>
            <person name="Wang J."/>
            <person name="Shi W."/>
            <person name="Du L."/>
            <person name="Sun Y."/>
            <person name="Zhan W."/>
            <person name="Jiang J.F."/>
            <person name="Wang Q."/>
            <person name="Zhang B."/>
            <person name="Ji P."/>
            <person name="Bell-Sakyi L."/>
            <person name="Cui X.M."/>
            <person name="Yuan T.T."/>
            <person name="Jiang B.G."/>
            <person name="Yang W.F."/>
            <person name="Lam T.T."/>
            <person name="Chang Q.C."/>
            <person name="Ding S.J."/>
            <person name="Wang X.J."/>
            <person name="Zhu J.G."/>
            <person name="Ruan X.D."/>
            <person name="Zhao L."/>
            <person name="Wei J.T."/>
            <person name="Ye R.Z."/>
            <person name="Que T.C."/>
            <person name="Du C.H."/>
            <person name="Zhou Y.H."/>
            <person name="Cheng J.X."/>
            <person name="Dai P.F."/>
            <person name="Guo W.B."/>
            <person name="Han X.H."/>
            <person name="Huang E.J."/>
            <person name="Li L.F."/>
            <person name="Wei W."/>
            <person name="Gao Y.C."/>
            <person name="Liu J.Z."/>
            <person name="Shao H.Z."/>
            <person name="Wang X."/>
            <person name="Wang C.C."/>
            <person name="Yang T.C."/>
            <person name="Huo Q.B."/>
            <person name="Li W."/>
            <person name="Chen H.Y."/>
            <person name="Chen S.E."/>
            <person name="Zhou L.G."/>
            <person name="Ni X.B."/>
            <person name="Tian J.H."/>
            <person name="Sheng Y."/>
            <person name="Liu T."/>
            <person name="Pan Y.S."/>
            <person name="Xia L.Y."/>
            <person name="Li J."/>
            <person name="Zhao F."/>
            <person name="Cao W.C."/>
        </authorList>
    </citation>
    <scope>NUCLEOTIDE SEQUENCE [LARGE SCALE GENOMIC DNA]</scope>
    <source>
        <strain evidence="3">HaeL-2018</strain>
    </source>
</reference>
<evidence type="ECO:0000313" key="3">
    <source>
        <dbReference type="EMBL" id="KAH9382295.1"/>
    </source>
</evidence>
<gene>
    <name evidence="3" type="ORF">HPB48_015751</name>
</gene>
<feature type="compositionally biased region" description="Gly residues" evidence="1">
    <location>
        <begin position="254"/>
        <end position="263"/>
    </location>
</feature>
<accession>A0A9J6H640</accession>
<dbReference type="Proteomes" id="UP000821853">
    <property type="component" value="Chromosome 9"/>
</dbReference>
<proteinExistence type="predicted"/>
<dbReference type="OrthoDB" id="10588655at2759"/>
<evidence type="ECO:0000313" key="4">
    <source>
        <dbReference type="Proteomes" id="UP000821853"/>
    </source>
</evidence>
<feature type="region of interest" description="Disordered" evidence="1">
    <location>
        <begin position="230"/>
        <end position="263"/>
    </location>
</feature>
<evidence type="ECO:0000256" key="2">
    <source>
        <dbReference type="SAM" id="Phobius"/>
    </source>
</evidence>
<keyword evidence="2" id="KW-0472">Membrane</keyword>
<keyword evidence="4" id="KW-1185">Reference proteome</keyword>
<organism evidence="3 4">
    <name type="scientific">Haemaphysalis longicornis</name>
    <name type="common">Bush tick</name>
    <dbReference type="NCBI Taxonomy" id="44386"/>
    <lineage>
        <taxon>Eukaryota</taxon>
        <taxon>Metazoa</taxon>
        <taxon>Ecdysozoa</taxon>
        <taxon>Arthropoda</taxon>
        <taxon>Chelicerata</taxon>
        <taxon>Arachnida</taxon>
        <taxon>Acari</taxon>
        <taxon>Parasitiformes</taxon>
        <taxon>Ixodida</taxon>
        <taxon>Ixodoidea</taxon>
        <taxon>Ixodidae</taxon>
        <taxon>Haemaphysalinae</taxon>
        <taxon>Haemaphysalis</taxon>
    </lineage>
</organism>
<dbReference type="EMBL" id="JABSTR010000011">
    <property type="protein sequence ID" value="KAH9382295.1"/>
    <property type="molecule type" value="Genomic_DNA"/>
</dbReference>
<feature type="transmembrane region" description="Helical" evidence="2">
    <location>
        <begin position="273"/>
        <end position="297"/>
    </location>
</feature>
<dbReference type="VEuPathDB" id="VectorBase:HLOH_052510"/>
<protein>
    <submittedName>
        <fullName evidence="3">Uncharacterized protein</fullName>
    </submittedName>
</protein>